<evidence type="ECO:0000256" key="7">
    <source>
        <dbReference type="ARBA" id="ARBA00022670"/>
    </source>
</evidence>
<dbReference type="GO" id="GO:0042277">
    <property type="term" value="F:peptide binding"/>
    <property type="evidence" value="ECO:0007669"/>
    <property type="project" value="TreeGrafter"/>
</dbReference>
<dbReference type="GO" id="GO:0043171">
    <property type="term" value="P:peptide catabolic process"/>
    <property type="evidence" value="ECO:0007669"/>
    <property type="project" value="TreeGrafter"/>
</dbReference>
<dbReference type="InterPro" id="IPR014782">
    <property type="entry name" value="Peptidase_M1_dom"/>
</dbReference>
<feature type="domain" description="Peptidase M1 membrane alanine aminopeptidase" evidence="14">
    <location>
        <begin position="243"/>
        <end position="450"/>
    </location>
</feature>
<dbReference type="PRINTS" id="PR00756">
    <property type="entry name" value="ALADIPTASE"/>
</dbReference>
<dbReference type="GO" id="GO:0006508">
    <property type="term" value="P:proteolysis"/>
    <property type="evidence" value="ECO:0007669"/>
    <property type="project" value="UniProtKB-KW"/>
</dbReference>
<keyword evidence="9 17" id="KW-0378">Hydrolase</keyword>
<dbReference type="EC" id="3.4.11.2" evidence="4"/>
<feature type="domain" description="Aminopeptidase N-like N-terminal" evidence="16">
    <location>
        <begin position="91"/>
        <end position="198"/>
    </location>
</feature>
<evidence type="ECO:0000256" key="3">
    <source>
        <dbReference type="ARBA" id="ARBA00010136"/>
    </source>
</evidence>
<dbReference type="GO" id="GO:0005615">
    <property type="term" value="C:extracellular space"/>
    <property type="evidence" value="ECO:0007669"/>
    <property type="project" value="TreeGrafter"/>
</dbReference>
<keyword evidence="6 17" id="KW-0031">Aminopeptidase</keyword>
<evidence type="ECO:0000313" key="18">
    <source>
        <dbReference type="Proteomes" id="UP000327011"/>
    </source>
</evidence>
<dbReference type="GO" id="GO:0005737">
    <property type="term" value="C:cytoplasm"/>
    <property type="evidence" value="ECO:0007669"/>
    <property type="project" value="TreeGrafter"/>
</dbReference>
<keyword evidence="11" id="KW-0482">Metalloprotease</keyword>
<comment type="caution">
    <text evidence="17">The sequence shown here is derived from an EMBL/GenBank/DDBJ whole genome shotgun (WGS) entry which is preliminary data.</text>
</comment>
<name>A0A5J5JS13_9ACTN</name>
<dbReference type="SUPFAM" id="SSF63737">
    <property type="entry name" value="Leukotriene A4 hydrolase N-terminal domain"/>
    <property type="match status" value="1"/>
</dbReference>
<dbReference type="InterPro" id="IPR050344">
    <property type="entry name" value="Peptidase_M1_aminopeptidases"/>
</dbReference>
<evidence type="ECO:0000256" key="8">
    <source>
        <dbReference type="ARBA" id="ARBA00022723"/>
    </source>
</evidence>
<dbReference type="PANTHER" id="PTHR11533">
    <property type="entry name" value="PROTEASE M1 ZINC METALLOPROTEASE"/>
    <property type="match status" value="1"/>
</dbReference>
<dbReference type="GO" id="GO:0016285">
    <property type="term" value="F:alanyl aminopeptidase activity"/>
    <property type="evidence" value="ECO:0007669"/>
    <property type="project" value="UniProtKB-EC"/>
</dbReference>
<evidence type="ECO:0000256" key="5">
    <source>
        <dbReference type="ARBA" id="ARBA00015611"/>
    </source>
</evidence>
<dbReference type="InterPro" id="IPR012778">
    <property type="entry name" value="Pept_M1_aminopeptidase"/>
</dbReference>
<dbReference type="Pfam" id="PF01433">
    <property type="entry name" value="Peptidase_M1"/>
    <property type="match status" value="1"/>
</dbReference>
<dbReference type="Proteomes" id="UP000327011">
    <property type="component" value="Unassembled WGS sequence"/>
</dbReference>
<evidence type="ECO:0000259" key="15">
    <source>
        <dbReference type="Pfam" id="PF11838"/>
    </source>
</evidence>
<reference evidence="17 18" key="1">
    <citation type="submission" date="2019-09" db="EMBL/GenBank/DDBJ databases">
        <title>Screening of Novel Bioactive Compounds from Soil-Associated.</title>
        <authorList>
            <person name="Gong X."/>
        </authorList>
    </citation>
    <scope>NUCLEOTIDE SEQUENCE [LARGE SCALE GENOMIC DNA]</scope>
    <source>
        <strain evidence="17 18">Gxj-6</strain>
    </source>
</reference>
<comment type="similarity">
    <text evidence="3">Belongs to the peptidase M1 family.</text>
</comment>
<keyword evidence="18" id="KW-1185">Reference proteome</keyword>
<evidence type="ECO:0000256" key="13">
    <source>
        <dbReference type="ARBA" id="ARBA00031533"/>
    </source>
</evidence>
<evidence type="ECO:0000313" key="17">
    <source>
        <dbReference type="EMBL" id="KAA9373930.1"/>
    </source>
</evidence>
<keyword evidence="8" id="KW-0479">Metal-binding</keyword>
<evidence type="ECO:0000256" key="1">
    <source>
        <dbReference type="ARBA" id="ARBA00000098"/>
    </source>
</evidence>
<evidence type="ECO:0000256" key="9">
    <source>
        <dbReference type="ARBA" id="ARBA00022801"/>
    </source>
</evidence>
<dbReference type="Pfam" id="PF11838">
    <property type="entry name" value="ERAP1_C"/>
    <property type="match status" value="1"/>
</dbReference>
<dbReference type="InterPro" id="IPR027268">
    <property type="entry name" value="Peptidase_M4/M1_CTD_sf"/>
</dbReference>
<dbReference type="GO" id="GO:0070006">
    <property type="term" value="F:metalloaminopeptidase activity"/>
    <property type="evidence" value="ECO:0007669"/>
    <property type="project" value="TreeGrafter"/>
</dbReference>
<keyword evidence="10" id="KW-0862">Zinc</keyword>
<proteinExistence type="inferred from homology"/>
<accession>A0A5J5JS13</accession>
<dbReference type="EMBL" id="VYTZ01000019">
    <property type="protein sequence ID" value="KAA9373930.1"/>
    <property type="molecule type" value="Genomic_DNA"/>
</dbReference>
<dbReference type="SUPFAM" id="SSF55486">
    <property type="entry name" value="Metalloproteases ('zincins'), catalytic domain"/>
    <property type="match status" value="1"/>
</dbReference>
<evidence type="ECO:0000256" key="12">
    <source>
        <dbReference type="ARBA" id="ARBA00029811"/>
    </source>
</evidence>
<dbReference type="CDD" id="cd09602">
    <property type="entry name" value="M1_APN"/>
    <property type="match status" value="1"/>
</dbReference>
<feature type="domain" description="ERAP1-like C-terminal" evidence="15">
    <location>
        <begin position="528"/>
        <end position="817"/>
    </location>
</feature>
<dbReference type="NCBIfam" id="TIGR02412">
    <property type="entry name" value="pepN_strep_liv"/>
    <property type="match status" value="1"/>
</dbReference>
<dbReference type="InterPro" id="IPR024571">
    <property type="entry name" value="ERAP1-like_C_dom"/>
</dbReference>
<keyword evidence="7" id="KW-0645">Protease</keyword>
<dbReference type="Gene3D" id="2.60.40.1730">
    <property type="entry name" value="tricorn interacting facor f3 domain"/>
    <property type="match status" value="1"/>
</dbReference>
<dbReference type="InterPro" id="IPR001930">
    <property type="entry name" value="Peptidase_M1"/>
</dbReference>
<dbReference type="Gene3D" id="1.10.390.10">
    <property type="entry name" value="Neutral Protease Domain 2"/>
    <property type="match status" value="1"/>
</dbReference>
<gene>
    <name evidence="17" type="primary">pepN</name>
    <name evidence="17" type="ORF">F5972_33765</name>
</gene>
<evidence type="ECO:0000259" key="14">
    <source>
        <dbReference type="Pfam" id="PF01433"/>
    </source>
</evidence>
<evidence type="ECO:0000256" key="10">
    <source>
        <dbReference type="ARBA" id="ARBA00022833"/>
    </source>
</evidence>
<dbReference type="PANTHER" id="PTHR11533:SF174">
    <property type="entry name" value="PUROMYCIN-SENSITIVE AMINOPEPTIDASE-RELATED"/>
    <property type="match status" value="1"/>
</dbReference>
<dbReference type="Pfam" id="PF17900">
    <property type="entry name" value="Peptidase_M1_N"/>
    <property type="match status" value="1"/>
</dbReference>
<evidence type="ECO:0000259" key="16">
    <source>
        <dbReference type="Pfam" id="PF17900"/>
    </source>
</evidence>
<evidence type="ECO:0000256" key="4">
    <source>
        <dbReference type="ARBA" id="ARBA00012564"/>
    </source>
</evidence>
<protein>
    <recommendedName>
        <fullName evidence="5">Aminopeptidase N</fullName>
        <ecNumber evidence="4">3.4.11.2</ecNumber>
    </recommendedName>
    <alternativeName>
        <fullName evidence="12">Alanine aminopeptidase</fullName>
    </alternativeName>
    <alternativeName>
        <fullName evidence="13">Lysyl aminopeptidase</fullName>
    </alternativeName>
</protein>
<comment type="cofactor">
    <cofactor evidence="2">
        <name>Zn(2+)</name>
        <dbReference type="ChEBI" id="CHEBI:29105"/>
    </cofactor>
</comment>
<dbReference type="InterPro" id="IPR045357">
    <property type="entry name" value="Aminopeptidase_N-like_N"/>
</dbReference>
<sequence length="849" mass="92568">MTHESRQPFRPGGLVIPRPPLTHAEATERGALLRVRSYDLHVDLSRTGEPVFRSRSTIRFTCARPGASSWADALPRRVRSAVLNGRPVEYDGAGRIRLPDLAAVNELTVEADYDFSTGGEGLHRFTDPADHEVYVYSHLQPGHAPRVFACFDQPDLKAPFTIGVTAPDGWTVLSNAPVLSSTTGVHRFAPTPPISTYVVAVAAGPWASWTADRPGAVPLGVHARRSLAAHLDPAVLLERLRAGVTFFADAFATPYPFRKLDLCFVPEFNFGAMENAACVFAAETFVFDRAVTRYAHRRRDEMIFHEISHQWFGDLVTLRWWDDLWLSEAFATWAGVHALTRLTDDADAWADFAAGKKAHAYLLDQSPSTHPVVTGVPDVDAAGSAFDALTYHKGASVLRQLVARLGMDAFLEGMRLYFADHSHGTAGRAEMLGALEKAGGRDLTAWTDAWLTTAGLTEVRAGFDVDEAGRFTRFDLLQDGSPRPHRLAVGVYAEDRHGDLVRVRRHELDADGPRTSVDALVGARSGALVLPNDGDLTYCRIVLDPRSVEEVVHRIGRLTDPMARSLCWTAAWDMVRHGELPPRRFLTMILGGLTAETQIGVFQRLLVRAATVLTAYTEQGWARAHGWPSYVDRLLDVVGAPEGDADSDTDGDTDGDADQRLAAARAVADAALTEAHVGTVRKWFHGAAPIAVDDALRQRLARCLVAHGEPLDDVTGAFTAVGERLAERLHASVPTAEAKERAWTTILGSGSVAQVRALADGFAHPAHHHLLAPFARRYARDVPPLLAAAGDREPARTVAVRMFPSWPVSRRTLEMIDGLPADDRLVRLTGPARAELALAVDLSERDAAG</sequence>
<dbReference type="GO" id="GO:0008270">
    <property type="term" value="F:zinc ion binding"/>
    <property type="evidence" value="ECO:0007669"/>
    <property type="project" value="InterPro"/>
</dbReference>
<organism evidence="17 18">
    <name type="scientific">Microbispora cellulosiformans</name>
    <dbReference type="NCBI Taxonomy" id="2614688"/>
    <lineage>
        <taxon>Bacteria</taxon>
        <taxon>Bacillati</taxon>
        <taxon>Actinomycetota</taxon>
        <taxon>Actinomycetes</taxon>
        <taxon>Streptosporangiales</taxon>
        <taxon>Streptosporangiaceae</taxon>
        <taxon>Microbispora</taxon>
    </lineage>
</organism>
<evidence type="ECO:0000256" key="11">
    <source>
        <dbReference type="ARBA" id="ARBA00023049"/>
    </source>
</evidence>
<dbReference type="AlphaFoldDB" id="A0A5J5JS13"/>
<dbReference type="GO" id="GO:0016020">
    <property type="term" value="C:membrane"/>
    <property type="evidence" value="ECO:0007669"/>
    <property type="project" value="TreeGrafter"/>
</dbReference>
<dbReference type="InterPro" id="IPR042097">
    <property type="entry name" value="Aminopeptidase_N-like_N_sf"/>
</dbReference>
<evidence type="ECO:0000256" key="2">
    <source>
        <dbReference type="ARBA" id="ARBA00001947"/>
    </source>
</evidence>
<comment type="catalytic activity">
    <reaction evidence="1">
        <text>Release of an N-terminal amino acid, Xaa-|-Yaa- from a peptide, amide or arylamide. Xaa is preferably Ala, but may be most amino acids including Pro (slow action). When a terminal hydrophobic residue is followed by a prolyl residue, the two may be released as an intact Xaa-Pro dipeptide.</text>
        <dbReference type="EC" id="3.4.11.2"/>
    </reaction>
</comment>
<evidence type="ECO:0000256" key="6">
    <source>
        <dbReference type="ARBA" id="ARBA00022438"/>
    </source>
</evidence>